<organism evidence="1 2">
    <name type="scientific">Sagittula salina</name>
    <dbReference type="NCBI Taxonomy" id="2820268"/>
    <lineage>
        <taxon>Bacteria</taxon>
        <taxon>Pseudomonadati</taxon>
        <taxon>Pseudomonadota</taxon>
        <taxon>Alphaproteobacteria</taxon>
        <taxon>Rhodobacterales</taxon>
        <taxon>Roseobacteraceae</taxon>
        <taxon>Sagittula</taxon>
    </lineage>
</organism>
<dbReference type="RefSeq" id="WP_209361877.1">
    <property type="nucleotide sequence ID" value="NZ_JAGISH010000009.1"/>
</dbReference>
<evidence type="ECO:0000313" key="2">
    <source>
        <dbReference type="Proteomes" id="UP000675940"/>
    </source>
</evidence>
<dbReference type="Proteomes" id="UP000675940">
    <property type="component" value="Unassembled WGS sequence"/>
</dbReference>
<dbReference type="AlphaFoldDB" id="A0A940MR91"/>
<proteinExistence type="predicted"/>
<gene>
    <name evidence="1" type="ORF">J5474_15695</name>
</gene>
<dbReference type="EMBL" id="JAGISH010000009">
    <property type="protein sequence ID" value="MBP0483924.1"/>
    <property type="molecule type" value="Genomic_DNA"/>
</dbReference>
<evidence type="ECO:0000313" key="1">
    <source>
        <dbReference type="EMBL" id="MBP0483924.1"/>
    </source>
</evidence>
<accession>A0A940MR91</accession>
<keyword evidence="2" id="KW-1185">Reference proteome</keyword>
<name>A0A940MR91_9RHOB</name>
<reference evidence="1" key="1">
    <citation type="submission" date="2021-03" db="EMBL/GenBank/DDBJ databases">
        <title>Sagittula salina sp. nov. strain M10.9X isolated from the marine waste.</title>
        <authorList>
            <person name="Satari L."/>
            <person name="Molina-Menor E."/>
            <person name="Vidal-Verdu A."/>
            <person name="Pascual J."/>
            <person name="Pereto J."/>
            <person name="Porcar M."/>
        </authorList>
    </citation>
    <scope>NUCLEOTIDE SEQUENCE</scope>
    <source>
        <strain evidence="1">M10.9X</strain>
    </source>
</reference>
<comment type="caution">
    <text evidence="1">The sequence shown here is derived from an EMBL/GenBank/DDBJ whole genome shotgun (WGS) entry which is preliminary data.</text>
</comment>
<sequence length="111" mass="11274">MSCRAAVLATLQPAACADTSLPLTQGPAGASGRLAADGARLAVTMDGTTCTARPKPLTRDAAQGPLLQAPLTCADGRRGTATLRPLPVAGYEGLLELPGLKARLTYDRTAS</sequence>
<protein>
    <submittedName>
        <fullName evidence="1">Uncharacterized protein</fullName>
    </submittedName>
</protein>